<dbReference type="InterPro" id="IPR015813">
    <property type="entry name" value="Pyrv/PenolPyrv_kinase-like_dom"/>
</dbReference>
<keyword evidence="5" id="KW-0460">Magnesium</keyword>
<evidence type="ECO:0000256" key="5">
    <source>
        <dbReference type="PIRSR" id="PIRSR001362-3"/>
    </source>
</evidence>
<gene>
    <name evidence="6" type="ORF">CONCODRAFT_59744</name>
</gene>
<keyword evidence="4" id="KW-0456">Lyase</keyword>
<protein>
    <recommendedName>
        <fullName evidence="3">methylisocitrate lyase</fullName>
        <ecNumber evidence="3">4.1.3.30</ecNumber>
    </recommendedName>
</protein>
<dbReference type="PANTHER" id="PTHR21631:SF3">
    <property type="entry name" value="BIFUNCTIONAL GLYOXYLATE CYCLE PROTEIN"/>
    <property type="match status" value="1"/>
</dbReference>
<dbReference type="PIRSF" id="PIRSF001362">
    <property type="entry name" value="Isocit_lyase"/>
    <property type="match status" value="1"/>
</dbReference>
<feature type="binding site" evidence="5">
    <location>
        <position position="172"/>
    </location>
    <ligand>
        <name>Mg(2+)</name>
        <dbReference type="ChEBI" id="CHEBI:18420"/>
    </ligand>
</feature>
<name>A0A137P1T0_CONC2</name>
<sequence>MSFIADDINNFKNQVYQLEQKWRSDRFTHTRRPYNADIIVSKRGTFKLEHAGGPLSKKLWSVLNQIQAQGLGTVAFDTWNPSQVLTTSTQNLELSYISNQQVIIETQGDPSSPIPSPATPLSTLPRKVDQILRSQVWFDRRQVELRHRLRSEAGLDSELPLSVDFYRPIVVDADLVGSNVPSLMRLSRLLIERGAAGIQLDDAQQTYSSILNQANIKVLYPVGQHINRLVALRAQSDIMDTETVVFTKLSSLQAGYVASNLDTRDHPYILGATVPTRPLAEVLREAQASGASTPDQLNFIRNSWMNNANVLTYRDAIAQAIRLKGGLSPDQISKEVEVWLDNTRNTSLDHAKDLASQLGLEKVFWDWNLPRSQEGYYMYANTLEAAISRARHFAPYSDVVTLQSDAPDIGLADAFAVSLKKDHKNLLLGYSYPPLQSIDLTLNQYHVELASIVQQIADVGFAWQTLSLNPLNSNNVTKDPVAQQLFDSSIVTFASALRKKHSE</sequence>
<comment type="similarity">
    <text evidence="2">Belongs to the isocitrate lyase/PEP mutase superfamily. Isocitrate lyase family.</text>
</comment>
<comment type="cofactor">
    <cofactor evidence="5">
        <name>Mg(2+)</name>
        <dbReference type="ChEBI" id="CHEBI:18420"/>
    </cofactor>
    <text evidence="5">Can also use Mn(2+) ion.</text>
</comment>
<dbReference type="EMBL" id="KQ964551">
    <property type="protein sequence ID" value="KXN69020.1"/>
    <property type="molecule type" value="Genomic_DNA"/>
</dbReference>
<dbReference type="STRING" id="796925.A0A137P1T0"/>
<dbReference type="InterPro" id="IPR040442">
    <property type="entry name" value="Pyrv_kinase-like_dom_sf"/>
</dbReference>
<dbReference type="Proteomes" id="UP000070444">
    <property type="component" value="Unassembled WGS sequence"/>
</dbReference>
<feature type="non-terminal residue" evidence="6">
    <location>
        <position position="503"/>
    </location>
</feature>
<evidence type="ECO:0000256" key="2">
    <source>
        <dbReference type="ARBA" id="ARBA00005704"/>
    </source>
</evidence>
<evidence type="ECO:0000256" key="4">
    <source>
        <dbReference type="ARBA" id="ARBA00023239"/>
    </source>
</evidence>
<accession>A0A137P1T0</accession>
<dbReference type="GO" id="GO:0046872">
    <property type="term" value="F:metal ion binding"/>
    <property type="evidence" value="ECO:0007669"/>
    <property type="project" value="UniProtKB-KW"/>
</dbReference>
<dbReference type="PANTHER" id="PTHR21631">
    <property type="entry name" value="ISOCITRATE LYASE/MALATE SYNTHASE"/>
    <property type="match status" value="1"/>
</dbReference>
<dbReference type="SUPFAM" id="SSF51621">
    <property type="entry name" value="Phosphoenolpyruvate/pyruvate domain"/>
    <property type="match status" value="1"/>
</dbReference>
<dbReference type="NCBIfam" id="TIGR01346">
    <property type="entry name" value="isocit_lyase"/>
    <property type="match status" value="1"/>
</dbReference>
<evidence type="ECO:0000256" key="1">
    <source>
        <dbReference type="ARBA" id="ARBA00001050"/>
    </source>
</evidence>
<dbReference type="OMA" id="SHANLHA"/>
<evidence type="ECO:0000256" key="3">
    <source>
        <dbReference type="ARBA" id="ARBA00012260"/>
    </source>
</evidence>
<dbReference type="AlphaFoldDB" id="A0A137P1T0"/>
<dbReference type="Pfam" id="PF00463">
    <property type="entry name" value="ICL"/>
    <property type="match status" value="1"/>
</dbReference>
<dbReference type="OrthoDB" id="4078635at2759"/>
<comment type="catalytic activity">
    <reaction evidence="1">
        <text>(2S,3R)-3-hydroxybutane-1,2,3-tricarboxylate = pyruvate + succinate</text>
        <dbReference type="Rhea" id="RHEA:16809"/>
        <dbReference type="ChEBI" id="CHEBI:15361"/>
        <dbReference type="ChEBI" id="CHEBI:30031"/>
        <dbReference type="ChEBI" id="CHEBI:57429"/>
        <dbReference type="EC" id="4.1.3.30"/>
    </reaction>
</comment>
<keyword evidence="5" id="KW-0479">Metal-binding</keyword>
<evidence type="ECO:0000313" key="6">
    <source>
        <dbReference type="EMBL" id="KXN69020.1"/>
    </source>
</evidence>
<dbReference type="GO" id="GO:0046421">
    <property type="term" value="F:methylisocitrate lyase activity"/>
    <property type="evidence" value="ECO:0007669"/>
    <property type="project" value="UniProtKB-EC"/>
</dbReference>
<dbReference type="Gene3D" id="1.10.10.850">
    <property type="match status" value="1"/>
</dbReference>
<evidence type="ECO:0000313" key="7">
    <source>
        <dbReference type="Proteomes" id="UP000070444"/>
    </source>
</evidence>
<proteinExistence type="inferred from homology"/>
<dbReference type="GO" id="GO:0019752">
    <property type="term" value="P:carboxylic acid metabolic process"/>
    <property type="evidence" value="ECO:0007669"/>
    <property type="project" value="InterPro"/>
</dbReference>
<dbReference type="Gene3D" id="3.20.20.60">
    <property type="entry name" value="Phosphoenolpyruvate-binding domains"/>
    <property type="match status" value="1"/>
</dbReference>
<dbReference type="EC" id="4.1.3.30" evidence="3"/>
<keyword evidence="7" id="KW-1185">Reference proteome</keyword>
<dbReference type="GO" id="GO:0004451">
    <property type="term" value="F:isocitrate lyase activity"/>
    <property type="evidence" value="ECO:0007669"/>
    <property type="project" value="InterPro"/>
</dbReference>
<keyword evidence="6" id="KW-0670">Pyruvate</keyword>
<dbReference type="InterPro" id="IPR006254">
    <property type="entry name" value="Isocitrate_lyase"/>
</dbReference>
<organism evidence="6 7">
    <name type="scientific">Conidiobolus coronatus (strain ATCC 28846 / CBS 209.66 / NRRL 28638)</name>
    <name type="common">Delacroixia coronata</name>
    <dbReference type="NCBI Taxonomy" id="796925"/>
    <lineage>
        <taxon>Eukaryota</taxon>
        <taxon>Fungi</taxon>
        <taxon>Fungi incertae sedis</taxon>
        <taxon>Zoopagomycota</taxon>
        <taxon>Entomophthoromycotina</taxon>
        <taxon>Entomophthoromycetes</taxon>
        <taxon>Entomophthorales</taxon>
        <taxon>Ancylistaceae</taxon>
        <taxon>Conidiobolus</taxon>
    </lineage>
</organism>
<reference evidence="6 7" key="1">
    <citation type="journal article" date="2015" name="Genome Biol. Evol.">
        <title>Phylogenomic analyses indicate that early fungi evolved digesting cell walls of algal ancestors of land plants.</title>
        <authorList>
            <person name="Chang Y."/>
            <person name="Wang S."/>
            <person name="Sekimoto S."/>
            <person name="Aerts A.L."/>
            <person name="Choi C."/>
            <person name="Clum A."/>
            <person name="LaButti K.M."/>
            <person name="Lindquist E.A."/>
            <person name="Yee Ngan C."/>
            <person name="Ohm R.A."/>
            <person name="Salamov A.A."/>
            <person name="Grigoriev I.V."/>
            <person name="Spatafora J.W."/>
            <person name="Berbee M.L."/>
        </authorList>
    </citation>
    <scope>NUCLEOTIDE SEQUENCE [LARGE SCALE GENOMIC DNA]</scope>
    <source>
        <strain evidence="6 7">NRRL 28638</strain>
    </source>
</reference>